<name>A0A1Y6F8Y6_9HYPH</name>
<organism evidence="1 2">
    <name type="scientific">Devosia lucknowensis</name>
    <dbReference type="NCBI Taxonomy" id="1096929"/>
    <lineage>
        <taxon>Bacteria</taxon>
        <taxon>Pseudomonadati</taxon>
        <taxon>Pseudomonadota</taxon>
        <taxon>Alphaproteobacteria</taxon>
        <taxon>Hyphomicrobiales</taxon>
        <taxon>Devosiaceae</taxon>
        <taxon>Devosia</taxon>
    </lineage>
</organism>
<proteinExistence type="predicted"/>
<protein>
    <submittedName>
        <fullName evidence="1">Uncharacterized protein</fullName>
    </submittedName>
</protein>
<gene>
    <name evidence="1" type="ORF">SAMN06295905_1754</name>
</gene>
<dbReference type="Proteomes" id="UP000194474">
    <property type="component" value="Unassembled WGS sequence"/>
</dbReference>
<dbReference type="EMBL" id="FXWK01000001">
    <property type="protein sequence ID" value="SMQ70061.1"/>
    <property type="molecule type" value="Genomic_DNA"/>
</dbReference>
<sequence>MTGHGEFGCDVNVDGGGITFVLPEGDVFVFAHEADGEGLGYLIAADQQPGRSPDELGRFVPIEGEQSCWFGAKDDITFCVAVEQ</sequence>
<reference evidence="2" key="1">
    <citation type="submission" date="2017-04" db="EMBL/GenBank/DDBJ databases">
        <authorList>
            <person name="Varghese N."/>
            <person name="Submissions S."/>
        </authorList>
    </citation>
    <scope>NUCLEOTIDE SEQUENCE [LARGE SCALE GENOMIC DNA]</scope>
</reference>
<evidence type="ECO:0000313" key="2">
    <source>
        <dbReference type="Proteomes" id="UP000194474"/>
    </source>
</evidence>
<keyword evidence="2" id="KW-1185">Reference proteome</keyword>
<evidence type="ECO:0000313" key="1">
    <source>
        <dbReference type="EMBL" id="SMQ70061.1"/>
    </source>
</evidence>
<accession>A0A1Y6F8Y6</accession>
<dbReference type="AlphaFoldDB" id="A0A1Y6F8Y6"/>